<accession>A0AAF0YMT2</accession>
<dbReference type="PANTHER" id="PTHR24221:SF654">
    <property type="entry name" value="ATP-BINDING CASSETTE SUB-FAMILY B MEMBER 6"/>
    <property type="match status" value="1"/>
</dbReference>
<keyword evidence="5 8" id="KW-1133">Transmembrane helix</keyword>
<protein>
    <submittedName>
        <fullName evidence="11">ABC transporter ATP-binding protein</fullName>
    </submittedName>
</protein>
<comment type="subcellular location">
    <subcellularLocation>
        <location evidence="1">Cell membrane</location>
        <topology evidence="1">Multi-pass membrane protein</topology>
    </subcellularLocation>
</comment>
<dbReference type="PROSITE" id="PS00211">
    <property type="entry name" value="ABC_TRANSPORTER_1"/>
    <property type="match status" value="1"/>
</dbReference>
<reference evidence="12" key="1">
    <citation type="submission" date="2017-09" db="EMBL/GenBank/DDBJ databases">
        <title>Bacterial strain isolated from the female urinary microbiota.</title>
        <authorList>
            <person name="Thomas-White K."/>
            <person name="Kumar N."/>
            <person name="Forster S."/>
            <person name="Putonti C."/>
            <person name="Lawley T."/>
            <person name="Wolfe A.J."/>
        </authorList>
    </citation>
    <scope>NUCLEOTIDE SEQUENCE [LARGE SCALE GENOMIC DNA]</scope>
    <source>
        <strain evidence="12">UMB0959</strain>
    </source>
</reference>
<proteinExistence type="predicted"/>
<keyword evidence="2 8" id="KW-0812">Transmembrane</keyword>
<dbReference type="GO" id="GO:0140359">
    <property type="term" value="F:ABC-type transporter activity"/>
    <property type="evidence" value="ECO:0007669"/>
    <property type="project" value="InterPro"/>
</dbReference>
<feature type="transmembrane region" description="Helical" evidence="8">
    <location>
        <begin position="261"/>
        <end position="281"/>
    </location>
</feature>
<dbReference type="SUPFAM" id="SSF90123">
    <property type="entry name" value="ABC transporter transmembrane region"/>
    <property type="match status" value="1"/>
</dbReference>
<evidence type="ECO:0000256" key="1">
    <source>
        <dbReference type="ARBA" id="ARBA00004651"/>
    </source>
</evidence>
<evidence type="ECO:0000256" key="5">
    <source>
        <dbReference type="ARBA" id="ARBA00022989"/>
    </source>
</evidence>
<evidence type="ECO:0000256" key="7">
    <source>
        <dbReference type="ARBA" id="ARBA00025074"/>
    </source>
</evidence>
<dbReference type="Proteomes" id="UP000243626">
    <property type="component" value="Chromosome"/>
</dbReference>
<dbReference type="AlphaFoldDB" id="A0AAF0YMT2"/>
<evidence type="ECO:0000256" key="4">
    <source>
        <dbReference type="ARBA" id="ARBA00022840"/>
    </source>
</evidence>
<evidence type="ECO:0000313" key="11">
    <source>
        <dbReference type="EMBL" id="WOS96354.1"/>
    </source>
</evidence>
<dbReference type="PROSITE" id="PS50929">
    <property type="entry name" value="ABC_TM1F"/>
    <property type="match status" value="1"/>
</dbReference>
<feature type="transmembrane region" description="Helical" evidence="8">
    <location>
        <begin position="233"/>
        <end position="255"/>
    </location>
</feature>
<dbReference type="PROSITE" id="PS50893">
    <property type="entry name" value="ABC_TRANSPORTER_2"/>
    <property type="match status" value="1"/>
</dbReference>
<evidence type="ECO:0000256" key="8">
    <source>
        <dbReference type="SAM" id="Phobius"/>
    </source>
</evidence>
<feature type="transmembrane region" description="Helical" evidence="8">
    <location>
        <begin position="12"/>
        <end position="33"/>
    </location>
</feature>
<evidence type="ECO:0000256" key="3">
    <source>
        <dbReference type="ARBA" id="ARBA00022741"/>
    </source>
</evidence>
<dbReference type="Pfam" id="PF00005">
    <property type="entry name" value="ABC_tran"/>
    <property type="match status" value="1"/>
</dbReference>
<keyword evidence="6 8" id="KW-0472">Membrane</keyword>
<comment type="function">
    <text evidence="7">May be involved in multidrug export. Transmembrane domains (TMD) form a pore in the cell membrane and the ATP-binding domain (NBD) is responsible for energy generation.</text>
</comment>
<keyword evidence="4 11" id="KW-0067">ATP-binding</keyword>
<dbReference type="RefSeq" id="WP_317846593.1">
    <property type="nucleotide sequence ID" value="NZ_CP136964.1"/>
</dbReference>
<name>A0AAF0YMT2_9STAP</name>
<dbReference type="PANTHER" id="PTHR24221">
    <property type="entry name" value="ATP-BINDING CASSETTE SUB-FAMILY B"/>
    <property type="match status" value="1"/>
</dbReference>
<feature type="transmembrane region" description="Helical" evidence="8">
    <location>
        <begin position="145"/>
        <end position="165"/>
    </location>
</feature>
<feature type="transmembrane region" description="Helical" evidence="8">
    <location>
        <begin position="115"/>
        <end position="139"/>
    </location>
</feature>
<reference evidence="11 12" key="2">
    <citation type="submission" date="2023-10" db="EMBL/GenBank/DDBJ databases">
        <authorList>
            <person name="Choi B."/>
        </authorList>
    </citation>
    <scope>NUCLEOTIDE SEQUENCE [LARGE SCALE GENOMIC DNA]</scope>
    <source>
        <strain evidence="11 12">UMB0959</strain>
    </source>
</reference>
<gene>
    <name evidence="11" type="ORF">CJ229_001010</name>
</gene>
<dbReference type="GO" id="GO:0005886">
    <property type="term" value="C:plasma membrane"/>
    <property type="evidence" value="ECO:0007669"/>
    <property type="project" value="UniProtKB-SubCell"/>
</dbReference>
<dbReference type="InterPro" id="IPR003439">
    <property type="entry name" value="ABC_transporter-like_ATP-bd"/>
</dbReference>
<dbReference type="Gene3D" id="1.20.1560.10">
    <property type="entry name" value="ABC transporter type 1, transmembrane domain"/>
    <property type="match status" value="1"/>
</dbReference>
<keyword evidence="3" id="KW-0547">Nucleotide-binding</keyword>
<keyword evidence="12" id="KW-1185">Reference proteome</keyword>
<dbReference type="InterPro" id="IPR039421">
    <property type="entry name" value="Type_1_exporter"/>
</dbReference>
<dbReference type="GO" id="GO:0005524">
    <property type="term" value="F:ATP binding"/>
    <property type="evidence" value="ECO:0007669"/>
    <property type="project" value="UniProtKB-KW"/>
</dbReference>
<evidence type="ECO:0000259" key="10">
    <source>
        <dbReference type="PROSITE" id="PS50929"/>
    </source>
</evidence>
<dbReference type="InterPro" id="IPR003593">
    <property type="entry name" value="AAA+_ATPase"/>
</dbReference>
<evidence type="ECO:0000256" key="2">
    <source>
        <dbReference type="ARBA" id="ARBA00022692"/>
    </source>
</evidence>
<dbReference type="InterPro" id="IPR036640">
    <property type="entry name" value="ABC1_TM_sf"/>
</dbReference>
<dbReference type="KEGG" id="nmy:CJ229_001010"/>
<feature type="transmembrane region" description="Helical" evidence="8">
    <location>
        <begin position="45"/>
        <end position="68"/>
    </location>
</feature>
<organism evidence="11 12">
    <name type="scientific">Nosocomiicoccus massiliensis</name>
    <dbReference type="NCBI Taxonomy" id="1232430"/>
    <lineage>
        <taxon>Bacteria</taxon>
        <taxon>Bacillati</taxon>
        <taxon>Bacillota</taxon>
        <taxon>Bacilli</taxon>
        <taxon>Bacillales</taxon>
        <taxon>Staphylococcaceae</taxon>
        <taxon>Nosocomiicoccus</taxon>
    </lineage>
</organism>
<dbReference type="GO" id="GO:0034040">
    <property type="term" value="F:ATPase-coupled lipid transmembrane transporter activity"/>
    <property type="evidence" value="ECO:0007669"/>
    <property type="project" value="TreeGrafter"/>
</dbReference>
<dbReference type="InterPro" id="IPR017871">
    <property type="entry name" value="ABC_transporter-like_CS"/>
</dbReference>
<feature type="domain" description="ABC transporter" evidence="9">
    <location>
        <begin position="320"/>
        <end position="522"/>
    </location>
</feature>
<dbReference type="SUPFAM" id="SSF52540">
    <property type="entry name" value="P-loop containing nucleoside triphosphate hydrolases"/>
    <property type="match status" value="1"/>
</dbReference>
<dbReference type="InterPro" id="IPR011527">
    <property type="entry name" value="ABC1_TM_dom"/>
</dbReference>
<dbReference type="CDD" id="cd03228">
    <property type="entry name" value="ABCC_MRP_Like"/>
    <property type="match status" value="1"/>
</dbReference>
<dbReference type="SMART" id="SM00382">
    <property type="entry name" value="AAA"/>
    <property type="match status" value="1"/>
</dbReference>
<sequence length="524" mass="60306">MKDILLKNKKFVIITFILTLFTSILTVSVPIVLSNIFNNDYKINTYNFTLLIVFMFATYAIQILMVIIRENFALKFNVDYSKELYSKLFNMKYDSILNQGSSYLIDCIAQVVNNLYLFLINSLVGIISNIIILIVSLTLIGFINIYLFLMLLSLVPINYLGYKFINKKLHEKSKIMQKETSSGYKDLIAVFKNIDMVKQESDYKRIENLISPSIYRIYDSMANVNKFGQSRSLIIKLINSFVQNLMFLVLAYLIFTGKTQIGDLVVASVVVPIFFTALQGFTNVNLEYRDLIVSKEFVNECIINEQEEQKDFNIKSIKSIYFGKVEFDIANKKISHKINTTFSPGDIIYVDGPSGSGKSSLMKALLKFRDSTGICINDYNLEDINTLSLRSHMFYLSQENAILPFTLKDNIRYGYENDNYNWNNLKDSELMKSILNNHDLDDKLLDQGNNLSGGEKQRVMLARLLIEDYDVVILDEVTSNIDKKSQNIILNTVLNNMKNKIVFIISHDLSVKEFCNKEIKINHN</sequence>
<evidence type="ECO:0000259" key="9">
    <source>
        <dbReference type="PROSITE" id="PS50893"/>
    </source>
</evidence>
<evidence type="ECO:0000313" key="12">
    <source>
        <dbReference type="Proteomes" id="UP000243626"/>
    </source>
</evidence>
<dbReference type="Pfam" id="PF00664">
    <property type="entry name" value="ABC_membrane"/>
    <property type="match status" value="1"/>
</dbReference>
<dbReference type="InterPro" id="IPR027417">
    <property type="entry name" value="P-loop_NTPase"/>
</dbReference>
<dbReference type="EMBL" id="CP136964">
    <property type="protein sequence ID" value="WOS96354.1"/>
    <property type="molecule type" value="Genomic_DNA"/>
</dbReference>
<dbReference type="Gene3D" id="3.40.50.300">
    <property type="entry name" value="P-loop containing nucleotide triphosphate hydrolases"/>
    <property type="match status" value="1"/>
</dbReference>
<dbReference type="GO" id="GO:0016887">
    <property type="term" value="F:ATP hydrolysis activity"/>
    <property type="evidence" value="ECO:0007669"/>
    <property type="project" value="InterPro"/>
</dbReference>
<feature type="domain" description="ABC transmembrane type-1" evidence="10">
    <location>
        <begin position="13"/>
        <end position="290"/>
    </location>
</feature>
<evidence type="ECO:0000256" key="6">
    <source>
        <dbReference type="ARBA" id="ARBA00023136"/>
    </source>
</evidence>